<dbReference type="SUPFAM" id="SSF57196">
    <property type="entry name" value="EGF/Laminin"/>
    <property type="match status" value="1"/>
</dbReference>
<dbReference type="InterPro" id="IPR001881">
    <property type="entry name" value="EGF-like_Ca-bd_dom"/>
</dbReference>
<organism evidence="13 14">
    <name type="scientific">Ridgeia piscesae</name>
    <name type="common">Tubeworm</name>
    <dbReference type="NCBI Taxonomy" id="27915"/>
    <lineage>
        <taxon>Eukaryota</taxon>
        <taxon>Metazoa</taxon>
        <taxon>Spiralia</taxon>
        <taxon>Lophotrochozoa</taxon>
        <taxon>Annelida</taxon>
        <taxon>Polychaeta</taxon>
        <taxon>Sedentaria</taxon>
        <taxon>Canalipalpata</taxon>
        <taxon>Sabellida</taxon>
        <taxon>Siboglinidae</taxon>
        <taxon>Ridgeia</taxon>
    </lineage>
</organism>
<dbReference type="InterPro" id="IPR050525">
    <property type="entry name" value="ECM_Assembly_Org"/>
</dbReference>
<evidence type="ECO:0000256" key="5">
    <source>
        <dbReference type="ARBA" id="ARBA00022737"/>
    </source>
</evidence>
<feature type="domain" description="EGF-like" evidence="11">
    <location>
        <begin position="698"/>
        <end position="734"/>
    </location>
</feature>
<dbReference type="GO" id="GO:0007399">
    <property type="term" value="P:nervous system development"/>
    <property type="evidence" value="ECO:0007669"/>
    <property type="project" value="UniProtKB-ARBA"/>
</dbReference>
<dbReference type="FunFam" id="3.40.50.410:FF:000004">
    <property type="entry name" value="collagen alpha-6(VI) chain"/>
    <property type="match status" value="2"/>
</dbReference>
<dbReference type="SMART" id="SM00327">
    <property type="entry name" value="VWA"/>
    <property type="match status" value="6"/>
</dbReference>
<feature type="domain" description="VWFA" evidence="12">
    <location>
        <begin position="742"/>
        <end position="922"/>
    </location>
</feature>
<feature type="domain" description="VWFA" evidence="12">
    <location>
        <begin position="228"/>
        <end position="409"/>
    </location>
</feature>
<evidence type="ECO:0000313" key="14">
    <source>
        <dbReference type="Proteomes" id="UP001209878"/>
    </source>
</evidence>
<evidence type="ECO:0000256" key="8">
    <source>
        <dbReference type="PROSITE-ProRule" id="PRU00076"/>
    </source>
</evidence>
<dbReference type="PANTHER" id="PTHR24020">
    <property type="entry name" value="COLLAGEN ALPHA"/>
    <property type="match status" value="1"/>
</dbReference>
<dbReference type="PROSITE" id="PS50234">
    <property type="entry name" value="VWFA"/>
    <property type="match status" value="6"/>
</dbReference>
<dbReference type="CDD" id="cd01472">
    <property type="entry name" value="vWA_collagen"/>
    <property type="match status" value="2"/>
</dbReference>
<feature type="compositionally biased region" description="Low complexity" evidence="9">
    <location>
        <begin position="442"/>
        <end position="486"/>
    </location>
</feature>
<dbReference type="CDD" id="cd01450">
    <property type="entry name" value="vWFA_subfamily_ECM"/>
    <property type="match status" value="2"/>
</dbReference>
<dbReference type="InterPro" id="IPR036465">
    <property type="entry name" value="vWFA_dom_sf"/>
</dbReference>
<keyword evidence="5" id="KW-0677">Repeat</keyword>
<dbReference type="SMART" id="SM00181">
    <property type="entry name" value="EGF"/>
    <property type="match status" value="3"/>
</dbReference>
<feature type="domain" description="VWFA" evidence="12">
    <location>
        <begin position="516"/>
        <end position="695"/>
    </location>
</feature>
<dbReference type="Pfam" id="PF00092">
    <property type="entry name" value="VWA"/>
    <property type="match status" value="6"/>
</dbReference>
<keyword evidence="6 8" id="KW-1015">Disulfide bond</keyword>
<dbReference type="PANTHER" id="PTHR24020:SF84">
    <property type="entry name" value="VWFA DOMAIN-CONTAINING PROTEIN"/>
    <property type="match status" value="1"/>
</dbReference>
<dbReference type="GO" id="GO:0005576">
    <property type="term" value="C:extracellular region"/>
    <property type="evidence" value="ECO:0007669"/>
    <property type="project" value="UniProtKB-SubCell"/>
</dbReference>
<sequence>MAVAMTRCLVRVLVLVLASTVVTYAKDPKCTRLDVGLVIDASGSITEKMENWKILKNFIISLIGQLDIGLDRVRVGAIKFSSSASVEFRLDQYSTREALNEAIENMVVLSRKTNTAGALRLLRESLFVSANGDRHGVPNIGIVITDGKSNEHQEDTINQAQLTRAAGVRLVAVGITEQVDAAELLGISGDKDLVVEVAKFAELSNYLKNIVSLACVTPPPSACQLRADMVFILDASSSITWADPKNWNPRLLGFTKSIVDAFPIGDTDTRVGVVRFSDSASVQIHLDDYYDAGQLGTAIDAIKHTGGETNIAEGLRVMREDVFTSARGDRPNVANIALIITDGQANKEIARTLPEAKLWAKDSGVEIYAIGVTSAVDLVELGKIASSPSSSHVFNVSTYETLGTALNYFIARACHFTPVTTPMPPVTSPITARPATSPPGPETTTARKPTPKTTTPTPTTTTPKSPTTTTHSKPTPTTPTTTTTKRTTPERTTPRRTTPMSTTPEIPLVNCHNDIDIVFVIDVSGSIEEPNFRKIIQFVISIVSGMDIERGGVRVGALTFSDASMPQFHLGQYNTRSAVIDALGRIPYTQGSTNTASALNTLRDFMFSSANGDRAGAPNVAIVITDGDSNNREMTVEAAVRAKQADIDITSIGIGGWVNVDELDIIAGFPTSTHKILVDDFDKLPTWVRPVKQNVCGDAPDCNSNPCVNGGTCVTKLHYYYCKCPPGYAGYNCKDRCVNSGDVIFAVDESGSIGRSNFNRVLNFVSGVIDQFDVDAGRHGNGGMRVGLVTFGDDVKRQFDLNQYLGKVALLNALKVTYSGGTTNTSAALEYIRTVMFKRGNGDRSGVQNYIIIITDGKSNQPQDTWHEAMRARNEGIAILVVGVGDGVNQMELQGMASPPSALNIFRSASFDLLNQTLARKIAFPVCKNVDPCLSHPCQHNAPCVSVANGYSCGPCPEGFTGEMCQRACDGTLDIAFVLDASGSIRHQRFQLVLQFVIDVVQRLDVHPNRVRVALLTFSDNVHLQFYLNSYQNRQDVIQAVRYTGYLGGRTHTADALKLLSSAIFTSAHGHRTDVPKFAVVITDGNSNINRRQTVAEAIKTHVEGVHVIAVPIGKSFVNMAEIEAIASEPKPANIIRINNVRGLESIVNNVTTSVCDDVNECDSSPCLNGARCVDLLKRYVCRCRDDYTGVTCERRCTASVDLVFVMDLSGSVQDEYEMVVRFAQRVVYGLNMRYDRTRVGAVTFSTVVGDQFYMNTYTTKEAIINALNFHHEGGRTNTQEALKVMRTVHFTPARGERTGVRNVVAFISDGNSNINAANTIPEANRARGHAIDIYSIALGKSPNLPDLNEIANDPDSEYVVKLPSLDDVDAAANEFLQRLCK</sequence>
<evidence type="ECO:0000313" key="13">
    <source>
        <dbReference type="EMBL" id="KAK2179788.1"/>
    </source>
</evidence>
<dbReference type="Pfam" id="PF00008">
    <property type="entry name" value="EGF"/>
    <property type="match status" value="2"/>
</dbReference>
<keyword evidence="2" id="KW-0964">Secreted</keyword>
<dbReference type="CDD" id="cd00054">
    <property type="entry name" value="EGF_CA"/>
    <property type="match status" value="3"/>
</dbReference>
<keyword evidence="3 8" id="KW-0245">EGF-like domain</keyword>
<evidence type="ECO:0000259" key="12">
    <source>
        <dbReference type="PROSITE" id="PS50234"/>
    </source>
</evidence>
<feature type="domain" description="VWFA" evidence="12">
    <location>
        <begin position="34"/>
        <end position="210"/>
    </location>
</feature>
<comment type="caution">
    <text evidence="13">The sequence shown here is derived from an EMBL/GenBank/DDBJ whole genome shotgun (WGS) entry which is preliminary data.</text>
</comment>
<feature type="disulfide bond" evidence="8">
    <location>
        <begin position="956"/>
        <end position="965"/>
    </location>
</feature>
<dbReference type="SMART" id="SM00179">
    <property type="entry name" value="EGF_CA"/>
    <property type="match status" value="3"/>
</dbReference>
<dbReference type="PROSITE" id="PS50026">
    <property type="entry name" value="EGF_3"/>
    <property type="match status" value="3"/>
</dbReference>
<evidence type="ECO:0000256" key="4">
    <source>
        <dbReference type="ARBA" id="ARBA00022729"/>
    </source>
</evidence>
<dbReference type="FunFam" id="2.10.25.10:FF:000327">
    <property type="entry name" value="neurogenic locus notch homolog protein 4"/>
    <property type="match status" value="1"/>
</dbReference>
<dbReference type="EMBL" id="JAODUO010000472">
    <property type="protein sequence ID" value="KAK2179788.1"/>
    <property type="molecule type" value="Genomic_DNA"/>
</dbReference>
<feature type="compositionally biased region" description="Low complexity" evidence="9">
    <location>
        <begin position="495"/>
        <end position="505"/>
    </location>
</feature>
<evidence type="ECO:0000259" key="11">
    <source>
        <dbReference type="PROSITE" id="PS50026"/>
    </source>
</evidence>
<evidence type="ECO:0000256" key="10">
    <source>
        <dbReference type="SAM" id="SignalP"/>
    </source>
</evidence>
<dbReference type="Gene3D" id="2.10.25.10">
    <property type="entry name" value="Laminin"/>
    <property type="match status" value="3"/>
</dbReference>
<dbReference type="SUPFAM" id="SSF53300">
    <property type="entry name" value="vWA-like"/>
    <property type="match status" value="6"/>
</dbReference>
<dbReference type="FunFam" id="2.10.25.10:FF:000434">
    <property type="entry name" value="Predicted protein"/>
    <property type="match status" value="1"/>
</dbReference>
<keyword evidence="7" id="KW-0325">Glycoprotein</keyword>
<dbReference type="InterPro" id="IPR002035">
    <property type="entry name" value="VWF_A"/>
</dbReference>
<keyword evidence="4 10" id="KW-0732">Signal</keyword>
<feature type="region of interest" description="Disordered" evidence="9">
    <location>
        <begin position="425"/>
        <end position="507"/>
    </location>
</feature>
<dbReference type="Gene3D" id="3.40.50.410">
    <property type="entry name" value="von Willebrand factor, type A domain"/>
    <property type="match status" value="6"/>
</dbReference>
<evidence type="ECO:0000256" key="7">
    <source>
        <dbReference type="ARBA" id="ARBA00023180"/>
    </source>
</evidence>
<dbReference type="PRINTS" id="PR00453">
    <property type="entry name" value="VWFADOMAIN"/>
</dbReference>
<comment type="caution">
    <text evidence="8">Lacks conserved residue(s) required for the propagation of feature annotation.</text>
</comment>
<dbReference type="PROSITE" id="PS01187">
    <property type="entry name" value="EGF_CA"/>
    <property type="match status" value="1"/>
</dbReference>
<reference evidence="13" key="1">
    <citation type="journal article" date="2023" name="Mol. Biol. Evol.">
        <title>Third-Generation Sequencing Reveals the Adaptive Role of the Epigenome in Three Deep-Sea Polychaetes.</title>
        <authorList>
            <person name="Perez M."/>
            <person name="Aroh O."/>
            <person name="Sun Y."/>
            <person name="Lan Y."/>
            <person name="Juniper S.K."/>
            <person name="Young C.R."/>
            <person name="Angers B."/>
            <person name="Qian P.Y."/>
        </authorList>
    </citation>
    <scope>NUCLEOTIDE SEQUENCE</scope>
    <source>
        <strain evidence="13">R07B-5</strain>
    </source>
</reference>
<feature type="domain" description="VWFA" evidence="12">
    <location>
        <begin position="1202"/>
        <end position="1380"/>
    </location>
</feature>
<proteinExistence type="predicted"/>
<dbReference type="PROSITE" id="PS00022">
    <property type="entry name" value="EGF_1"/>
    <property type="match status" value="2"/>
</dbReference>
<dbReference type="Proteomes" id="UP001209878">
    <property type="component" value="Unassembled WGS sequence"/>
</dbReference>
<feature type="disulfide bond" evidence="8">
    <location>
        <begin position="724"/>
        <end position="733"/>
    </location>
</feature>
<evidence type="ECO:0000256" key="6">
    <source>
        <dbReference type="ARBA" id="ARBA00023157"/>
    </source>
</evidence>
<dbReference type="GO" id="GO:0005509">
    <property type="term" value="F:calcium ion binding"/>
    <property type="evidence" value="ECO:0007669"/>
    <property type="project" value="InterPro"/>
</dbReference>
<dbReference type="InterPro" id="IPR000152">
    <property type="entry name" value="EGF-type_Asp/Asn_hydroxyl_site"/>
</dbReference>
<feature type="disulfide bond" evidence="8">
    <location>
        <begin position="1184"/>
        <end position="1193"/>
    </location>
</feature>
<evidence type="ECO:0000256" key="2">
    <source>
        <dbReference type="ARBA" id="ARBA00022525"/>
    </source>
</evidence>
<evidence type="ECO:0000256" key="9">
    <source>
        <dbReference type="SAM" id="MobiDB-lite"/>
    </source>
</evidence>
<accession>A0AAD9KZT1</accession>
<name>A0AAD9KZT1_RIDPI</name>
<dbReference type="InterPro" id="IPR018097">
    <property type="entry name" value="EGF_Ca-bd_CS"/>
</dbReference>
<feature type="domain" description="EGF-like" evidence="11">
    <location>
        <begin position="929"/>
        <end position="966"/>
    </location>
</feature>
<comment type="subcellular location">
    <subcellularLocation>
        <location evidence="1">Secreted</location>
    </subcellularLocation>
</comment>
<feature type="domain" description="VWFA" evidence="12">
    <location>
        <begin position="974"/>
        <end position="1151"/>
    </location>
</feature>
<protein>
    <submittedName>
        <fullName evidence="13">Uncharacterized protein</fullName>
    </submittedName>
</protein>
<dbReference type="InterPro" id="IPR000742">
    <property type="entry name" value="EGF"/>
</dbReference>
<feature type="domain" description="EGF-like" evidence="11">
    <location>
        <begin position="1158"/>
        <end position="1194"/>
    </location>
</feature>
<evidence type="ECO:0000256" key="1">
    <source>
        <dbReference type="ARBA" id="ARBA00004613"/>
    </source>
</evidence>
<feature type="chain" id="PRO_5042079139" evidence="10">
    <location>
        <begin position="26"/>
        <end position="1382"/>
    </location>
</feature>
<gene>
    <name evidence="13" type="ORF">NP493_472g02041</name>
</gene>
<evidence type="ECO:0000256" key="3">
    <source>
        <dbReference type="ARBA" id="ARBA00022536"/>
    </source>
</evidence>
<dbReference type="PROSITE" id="PS00010">
    <property type="entry name" value="ASX_HYDROXYL"/>
    <property type="match status" value="1"/>
</dbReference>
<keyword evidence="14" id="KW-1185">Reference proteome</keyword>
<dbReference type="FunFam" id="2.10.25.10:FF:000045">
    <property type="entry name" value="Slit guidance ligand 2"/>
    <property type="match status" value="1"/>
</dbReference>
<feature type="signal peptide" evidence="10">
    <location>
        <begin position="1"/>
        <end position="25"/>
    </location>
</feature>